<evidence type="ECO:0000313" key="6">
    <source>
        <dbReference type="EMBL" id="MFC4506211.1"/>
    </source>
</evidence>
<dbReference type="Gene3D" id="3.40.640.10">
    <property type="entry name" value="Type I PLP-dependent aspartate aminotransferase-like (Major domain)"/>
    <property type="match status" value="1"/>
</dbReference>
<dbReference type="Pfam" id="PF00266">
    <property type="entry name" value="Aminotran_5"/>
    <property type="match status" value="1"/>
</dbReference>
<organism evidence="6 7">
    <name type="scientific">Streptomyces vulcanius</name>
    <dbReference type="NCBI Taxonomy" id="1441876"/>
    <lineage>
        <taxon>Bacteria</taxon>
        <taxon>Bacillati</taxon>
        <taxon>Actinomycetota</taxon>
        <taxon>Actinomycetes</taxon>
        <taxon>Kitasatosporales</taxon>
        <taxon>Streptomycetaceae</taxon>
        <taxon>Streptomyces</taxon>
    </lineage>
</organism>
<dbReference type="RefSeq" id="WP_381183918.1">
    <property type="nucleotide sequence ID" value="NZ_JBHSFK010000041.1"/>
</dbReference>
<feature type="region of interest" description="Disordered" evidence="4">
    <location>
        <begin position="125"/>
        <end position="165"/>
    </location>
</feature>
<dbReference type="EMBL" id="JBHSFK010000041">
    <property type="protein sequence ID" value="MFC4506211.1"/>
    <property type="molecule type" value="Genomic_DNA"/>
</dbReference>
<evidence type="ECO:0000256" key="2">
    <source>
        <dbReference type="ARBA" id="ARBA00006490"/>
    </source>
</evidence>
<evidence type="ECO:0000313" key="7">
    <source>
        <dbReference type="Proteomes" id="UP001595839"/>
    </source>
</evidence>
<evidence type="ECO:0000259" key="5">
    <source>
        <dbReference type="Pfam" id="PF00266"/>
    </source>
</evidence>
<gene>
    <name evidence="6" type="ORF">ACFPIH_43370</name>
</gene>
<dbReference type="Gene3D" id="3.90.1150.10">
    <property type="entry name" value="Aspartate Aminotransferase, domain 1"/>
    <property type="match status" value="1"/>
</dbReference>
<dbReference type="PANTHER" id="PTHR11601">
    <property type="entry name" value="CYSTEINE DESULFURYLASE FAMILY MEMBER"/>
    <property type="match status" value="1"/>
</dbReference>
<proteinExistence type="inferred from homology"/>
<dbReference type="Proteomes" id="UP001595839">
    <property type="component" value="Unassembled WGS sequence"/>
</dbReference>
<comment type="similarity">
    <text evidence="2">Belongs to the class-V pyridoxal-phosphate-dependent aminotransferase family. NifS/IscS subfamily.</text>
</comment>
<dbReference type="InterPro" id="IPR015422">
    <property type="entry name" value="PyrdxlP-dep_Trfase_small"/>
</dbReference>
<dbReference type="SUPFAM" id="SSF53383">
    <property type="entry name" value="PLP-dependent transferases"/>
    <property type="match status" value="1"/>
</dbReference>
<evidence type="ECO:0000256" key="3">
    <source>
        <dbReference type="ARBA" id="ARBA00050776"/>
    </source>
</evidence>
<keyword evidence="6" id="KW-0808">Transferase</keyword>
<evidence type="ECO:0000256" key="4">
    <source>
        <dbReference type="SAM" id="MobiDB-lite"/>
    </source>
</evidence>
<sequence>MERPRLTCDAPKGIAALYVRQGVALEPLVYGGGQEHGLRAGTENVAFAVALGTAAELAAAELADGTPGRIAGLRDGLHRRLADALPGRVHLSGPRTGRLPNTLNVSIDGVLGHELLAAAPDLHRIGLPQRHPHPLARPDSHGSHPGRRARGPAAVPGPVGHTRAH</sequence>
<keyword evidence="6" id="KW-0032">Aminotransferase</keyword>
<comment type="cofactor">
    <cofactor evidence="1">
        <name>pyridoxal 5'-phosphate</name>
        <dbReference type="ChEBI" id="CHEBI:597326"/>
    </cofactor>
</comment>
<evidence type="ECO:0000256" key="1">
    <source>
        <dbReference type="ARBA" id="ARBA00001933"/>
    </source>
</evidence>
<comment type="catalytic activity">
    <reaction evidence="3">
        <text>(sulfur carrier)-H + L-cysteine = (sulfur carrier)-SH + L-alanine</text>
        <dbReference type="Rhea" id="RHEA:43892"/>
        <dbReference type="Rhea" id="RHEA-COMP:14737"/>
        <dbReference type="Rhea" id="RHEA-COMP:14739"/>
        <dbReference type="ChEBI" id="CHEBI:29917"/>
        <dbReference type="ChEBI" id="CHEBI:35235"/>
        <dbReference type="ChEBI" id="CHEBI:57972"/>
        <dbReference type="ChEBI" id="CHEBI:64428"/>
        <dbReference type="EC" id="2.8.1.7"/>
    </reaction>
</comment>
<reference evidence="7" key="1">
    <citation type="journal article" date="2019" name="Int. J. Syst. Evol. Microbiol.">
        <title>The Global Catalogue of Microorganisms (GCM) 10K type strain sequencing project: providing services to taxonomists for standard genome sequencing and annotation.</title>
        <authorList>
            <consortium name="The Broad Institute Genomics Platform"/>
            <consortium name="The Broad Institute Genome Sequencing Center for Infectious Disease"/>
            <person name="Wu L."/>
            <person name="Ma J."/>
        </authorList>
    </citation>
    <scope>NUCLEOTIDE SEQUENCE [LARGE SCALE GENOMIC DNA]</scope>
    <source>
        <strain evidence="7">CGMCC 4.7177</strain>
    </source>
</reference>
<dbReference type="PANTHER" id="PTHR11601:SF34">
    <property type="entry name" value="CYSTEINE DESULFURASE"/>
    <property type="match status" value="1"/>
</dbReference>
<dbReference type="InterPro" id="IPR015424">
    <property type="entry name" value="PyrdxlP-dep_Trfase"/>
</dbReference>
<name>A0ABV9B6U1_9ACTN</name>
<accession>A0ABV9B6U1</accession>
<feature type="domain" description="Aminotransferase class V" evidence="5">
    <location>
        <begin position="10"/>
        <end position="115"/>
    </location>
</feature>
<dbReference type="GO" id="GO:0008483">
    <property type="term" value="F:transaminase activity"/>
    <property type="evidence" value="ECO:0007669"/>
    <property type="project" value="UniProtKB-KW"/>
</dbReference>
<dbReference type="InterPro" id="IPR000192">
    <property type="entry name" value="Aminotrans_V_dom"/>
</dbReference>
<comment type="caution">
    <text evidence="6">The sequence shown here is derived from an EMBL/GenBank/DDBJ whole genome shotgun (WGS) entry which is preliminary data.</text>
</comment>
<protein>
    <submittedName>
        <fullName evidence="6">Aminotransferase class V-fold PLP-dependent enzyme</fullName>
    </submittedName>
</protein>
<dbReference type="InterPro" id="IPR015421">
    <property type="entry name" value="PyrdxlP-dep_Trfase_major"/>
</dbReference>
<keyword evidence="7" id="KW-1185">Reference proteome</keyword>